<feature type="transmembrane region" description="Helical" evidence="13">
    <location>
        <begin position="264"/>
        <end position="292"/>
    </location>
</feature>
<dbReference type="Pfam" id="PF10613">
    <property type="entry name" value="Lig_chan-Glu_bd"/>
    <property type="match status" value="1"/>
</dbReference>
<comment type="caution">
    <text evidence="16">The sequence shown here is derived from an EMBL/GenBank/DDBJ whole genome shotgun (WGS) entry which is preliminary data.</text>
</comment>
<evidence type="ECO:0000256" key="7">
    <source>
        <dbReference type="ARBA" id="ARBA00023065"/>
    </source>
</evidence>
<dbReference type="EMBL" id="LNIX01000007">
    <property type="protein sequence ID" value="OXA51425.1"/>
    <property type="molecule type" value="Genomic_DNA"/>
</dbReference>
<feature type="transmembrane region" description="Helical" evidence="13">
    <location>
        <begin position="450"/>
        <end position="469"/>
    </location>
</feature>
<evidence type="ECO:0000256" key="9">
    <source>
        <dbReference type="ARBA" id="ARBA00023170"/>
    </source>
</evidence>
<dbReference type="PANTHER" id="PTHR42643">
    <property type="entry name" value="IONOTROPIC RECEPTOR 20A-RELATED"/>
    <property type="match status" value="1"/>
</dbReference>
<feature type="domain" description="Ionotropic glutamate receptor C-terminal" evidence="14">
    <location>
        <begin position="227"/>
        <end position="431"/>
    </location>
</feature>
<gene>
    <name evidence="16" type="ORF">Fcan01_13205</name>
</gene>
<dbReference type="GO" id="GO:0015276">
    <property type="term" value="F:ligand-gated monoatomic ion channel activity"/>
    <property type="evidence" value="ECO:0007669"/>
    <property type="project" value="InterPro"/>
</dbReference>
<evidence type="ECO:0000256" key="2">
    <source>
        <dbReference type="ARBA" id="ARBA00008685"/>
    </source>
</evidence>
<comment type="similarity">
    <text evidence="2">Belongs to the glutamate-gated ion channel (TC 1.A.10.1) family.</text>
</comment>
<evidence type="ECO:0000256" key="11">
    <source>
        <dbReference type="ARBA" id="ARBA00023286"/>
    </source>
</evidence>
<dbReference type="InterPro" id="IPR019594">
    <property type="entry name" value="Glu/Gly-bd"/>
</dbReference>
<evidence type="ECO:0000259" key="15">
    <source>
        <dbReference type="Pfam" id="PF10613"/>
    </source>
</evidence>
<dbReference type="AlphaFoldDB" id="A0A226E0Z6"/>
<dbReference type="GO" id="GO:0005886">
    <property type="term" value="C:plasma membrane"/>
    <property type="evidence" value="ECO:0007669"/>
    <property type="project" value="UniProtKB-SubCell"/>
</dbReference>
<dbReference type="SUPFAM" id="SSF53850">
    <property type="entry name" value="Periplasmic binding protein-like II"/>
    <property type="match status" value="1"/>
</dbReference>
<keyword evidence="5 13" id="KW-0812">Transmembrane</keyword>
<dbReference type="Gene3D" id="3.40.190.10">
    <property type="entry name" value="Periplasmic binding protein-like II"/>
    <property type="match status" value="1"/>
</dbReference>
<evidence type="ECO:0000256" key="12">
    <source>
        <dbReference type="ARBA" id="ARBA00023303"/>
    </source>
</evidence>
<evidence type="ECO:0000256" key="4">
    <source>
        <dbReference type="ARBA" id="ARBA00022475"/>
    </source>
</evidence>
<dbReference type="InterPro" id="IPR052192">
    <property type="entry name" value="Insect_Ionotropic_Sensory_Rcpt"/>
</dbReference>
<keyword evidence="3" id="KW-0813">Transport</keyword>
<name>A0A226E0Z6_FOLCA</name>
<keyword evidence="4" id="KW-1003">Cell membrane</keyword>
<evidence type="ECO:0000256" key="5">
    <source>
        <dbReference type="ARBA" id="ARBA00022692"/>
    </source>
</evidence>
<keyword evidence="10" id="KW-0325">Glycoprotein</keyword>
<dbReference type="SUPFAM" id="SSF81324">
    <property type="entry name" value="Voltage-gated potassium channels"/>
    <property type="match status" value="1"/>
</dbReference>
<evidence type="ECO:0000313" key="17">
    <source>
        <dbReference type="Proteomes" id="UP000198287"/>
    </source>
</evidence>
<dbReference type="OMA" id="IFRHPPR"/>
<organism evidence="16 17">
    <name type="scientific">Folsomia candida</name>
    <name type="common">Springtail</name>
    <dbReference type="NCBI Taxonomy" id="158441"/>
    <lineage>
        <taxon>Eukaryota</taxon>
        <taxon>Metazoa</taxon>
        <taxon>Ecdysozoa</taxon>
        <taxon>Arthropoda</taxon>
        <taxon>Hexapoda</taxon>
        <taxon>Collembola</taxon>
        <taxon>Entomobryomorpha</taxon>
        <taxon>Isotomoidea</taxon>
        <taxon>Isotomidae</taxon>
        <taxon>Proisotominae</taxon>
        <taxon>Folsomia</taxon>
    </lineage>
</organism>
<reference evidence="16 17" key="1">
    <citation type="submission" date="2015-12" db="EMBL/GenBank/DDBJ databases">
        <title>The genome of Folsomia candida.</title>
        <authorList>
            <person name="Faddeeva A."/>
            <person name="Derks M.F."/>
            <person name="Anvar Y."/>
            <person name="Smit S."/>
            <person name="Van Straalen N."/>
            <person name="Roelofs D."/>
        </authorList>
    </citation>
    <scope>NUCLEOTIDE SEQUENCE [LARGE SCALE GENOMIC DNA]</scope>
    <source>
        <strain evidence="16 17">VU population</strain>
        <tissue evidence="16">Whole body</tissue>
    </source>
</reference>
<feature type="transmembrane region" description="Helical" evidence="13">
    <location>
        <begin position="155"/>
        <end position="176"/>
    </location>
</feature>
<keyword evidence="8 13" id="KW-0472">Membrane</keyword>
<sequence length="490" mass="55202">MTNTTLLLRLSEISELARSNLHGQPLRVAAVMSDEYAYDTDVVQNLDGTVSFKESFAVELLRALEITMNFTTIPVITKFWGHLLPNNTWVGMIALLLDNKTDLGLSSIADRPFRRAVVDFNIPTNEIRLAAYFQRPPAVSSHFSALIKPFQPICWYAVLCMVLGMTFTAIIVNNVLLDQDHNPDIPDSLQFESSSQKKIELNCSQTMTSWIKAWAVSSRKGRNKLSSAGIGRDHWNVSDCFMWSMTAMSLRGFYKLPIESSLRIVMIVGSLAGIVLFAAYSGTLVSFLSVVIDPINNIGQLLATDFTFVVVDYELPLKFLSESPDAKGVMLFKRRRTDKSYPSMKEAREEMNRGRFVFVTDHAGAYESLTTDFSTLEACRIREIEVENGRQKQGTLVQRNSPYKRIIDYQILKTVQFGLVSRWSKKFLKKKSVCEDASEYEGVEIGSSSLAFSILLGFGWIAGWAGLLFEVWSRRRINQSNNCANEGFVL</sequence>
<dbReference type="Proteomes" id="UP000198287">
    <property type="component" value="Unassembled WGS sequence"/>
</dbReference>
<keyword evidence="11" id="KW-1071">Ligand-gated ion channel</keyword>
<evidence type="ECO:0000256" key="10">
    <source>
        <dbReference type="ARBA" id="ARBA00023180"/>
    </source>
</evidence>
<evidence type="ECO:0000256" key="13">
    <source>
        <dbReference type="SAM" id="Phobius"/>
    </source>
</evidence>
<evidence type="ECO:0000256" key="6">
    <source>
        <dbReference type="ARBA" id="ARBA00022989"/>
    </source>
</evidence>
<feature type="domain" description="Ionotropic glutamate receptor L-glutamate and glycine-binding" evidence="15">
    <location>
        <begin position="26"/>
        <end position="127"/>
    </location>
</feature>
<proteinExistence type="inferred from homology"/>
<accession>A0A226E0Z6</accession>
<evidence type="ECO:0000256" key="1">
    <source>
        <dbReference type="ARBA" id="ARBA00004651"/>
    </source>
</evidence>
<evidence type="ECO:0000256" key="3">
    <source>
        <dbReference type="ARBA" id="ARBA00022448"/>
    </source>
</evidence>
<dbReference type="GO" id="GO:0050906">
    <property type="term" value="P:detection of stimulus involved in sensory perception"/>
    <property type="evidence" value="ECO:0007669"/>
    <property type="project" value="UniProtKB-ARBA"/>
</dbReference>
<keyword evidence="7" id="KW-0406">Ion transport</keyword>
<dbReference type="Pfam" id="PF00060">
    <property type="entry name" value="Lig_chan"/>
    <property type="match status" value="1"/>
</dbReference>
<evidence type="ECO:0000259" key="14">
    <source>
        <dbReference type="Pfam" id="PF00060"/>
    </source>
</evidence>
<dbReference type="OrthoDB" id="8182981at2759"/>
<dbReference type="InterPro" id="IPR001320">
    <property type="entry name" value="Iontro_rcpt_C"/>
</dbReference>
<keyword evidence="17" id="KW-1185">Reference proteome</keyword>
<evidence type="ECO:0000313" key="16">
    <source>
        <dbReference type="EMBL" id="OXA51425.1"/>
    </source>
</evidence>
<keyword evidence="6 13" id="KW-1133">Transmembrane helix</keyword>
<evidence type="ECO:0000256" key="8">
    <source>
        <dbReference type="ARBA" id="ARBA00023136"/>
    </source>
</evidence>
<protein>
    <submittedName>
        <fullName evidence="16">Glutamate receptor ionotropic, kainate 2</fullName>
    </submittedName>
</protein>
<keyword evidence="9 16" id="KW-0675">Receptor</keyword>
<dbReference type="PANTHER" id="PTHR42643:SF24">
    <property type="entry name" value="IONOTROPIC RECEPTOR 60A"/>
    <property type="match status" value="1"/>
</dbReference>
<dbReference type="Gene3D" id="1.10.287.70">
    <property type="match status" value="1"/>
</dbReference>
<comment type="subcellular location">
    <subcellularLocation>
        <location evidence="1">Cell membrane</location>
        <topology evidence="1">Multi-pass membrane protein</topology>
    </subcellularLocation>
</comment>
<keyword evidence="12" id="KW-0407">Ion channel</keyword>